<dbReference type="Proteomes" id="UP000460272">
    <property type="component" value="Unassembled WGS sequence"/>
</dbReference>
<dbReference type="GO" id="GO:0032259">
    <property type="term" value="P:methylation"/>
    <property type="evidence" value="ECO:0007669"/>
    <property type="project" value="UniProtKB-KW"/>
</dbReference>
<evidence type="ECO:0000313" key="2">
    <source>
        <dbReference type="EMBL" id="TVZ02448.1"/>
    </source>
</evidence>
<dbReference type="CDD" id="cd02440">
    <property type="entry name" value="AdoMet_MTases"/>
    <property type="match status" value="1"/>
</dbReference>
<dbReference type="Gene3D" id="3.40.50.150">
    <property type="entry name" value="Vaccinia Virus protein VP39"/>
    <property type="match status" value="1"/>
</dbReference>
<dbReference type="PANTHER" id="PTHR42912">
    <property type="entry name" value="METHYLTRANSFERASE"/>
    <property type="match status" value="1"/>
</dbReference>
<evidence type="ECO:0000313" key="3">
    <source>
        <dbReference type="Proteomes" id="UP000460272"/>
    </source>
</evidence>
<feature type="domain" description="Methyltransferase type 11" evidence="1">
    <location>
        <begin position="37"/>
        <end position="132"/>
    </location>
</feature>
<dbReference type="Pfam" id="PF08241">
    <property type="entry name" value="Methyltransf_11"/>
    <property type="match status" value="1"/>
</dbReference>
<dbReference type="EMBL" id="RPFW01000005">
    <property type="protein sequence ID" value="TVZ02448.1"/>
    <property type="molecule type" value="Genomic_DNA"/>
</dbReference>
<evidence type="ECO:0000259" key="1">
    <source>
        <dbReference type="Pfam" id="PF08241"/>
    </source>
</evidence>
<sequence length="188" mass="20391">MNEDHLRMLASPRWAEVLRTHVLPWLESVGELGDDVLEIGPGPGLTTDLLLTLTTRITAVEVDASLAAQLARRLAGSNVEVINASAERTGLAADRFSAAACFAVLHHTETAAVQDQIFAELLRVLRPGGILVGSEGYDNERTRRAHAGDQFVPVDPDELPRWLGAIGFTGIAVEHGELDFRFHARKPA</sequence>
<dbReference type="InterPro" id="IPR013216">
    <property type="entry name" value="Methyltransf_11"/>
</dbReference>
<comment type="caution">
    <text evidence="2">The sequence shown here is derived from an EMBL/GenBank/DDBJ whole genome shotgun (WGS) entry which is preliminary data.</text>
</comment>
<dbReference type="OrthoDB" id="9777638at2"/>
<dbReference type="GO" id="GO:0008757">
    <property type="term" value="F:S-adenosylmethionine-dependent methyltransferase activity"/>
    <property type="evidence" value="ECO:0007669"/>
    <property type="project" value="InterPro"/>
</dbReference>
<gene>
    <name evidence="2" type="ORF">EAS64_27005</name>
</gene>
<dbReference type="SUPFAM" id="SSF53335">
    <property type="entry name" value="S-adenosyl-L-methionine-dependent methyltransferases"/>
    <property type="match status" value="1"/>
</dbReference>
<dbReference type="RefSeq" id="WP_145857464.1">
    <property type="nucleotide sequence ID" value="NZ_RPFW01000005.1"/>
</dbReference>
<dbReference type="InterPro" id="IPR050508">
    <property type="entry name" value="Methyltransf_Superfamily"/>
</dbReference>
<dbReference type="AlphaFoldDB" id="A0A6P2BU74"/>
<name>A0A6P2BU74_9ACTN</name>
<keyword evidence="3" id="KW-1185">Reference proteome</keyword>
<keyword evidence="2" id="KW-0808">Transferase</keyword>
<organism evidence="2 3">
    <name type="scientific">Trebonia kvetii</name>
    <dbReference type="NCBI Taxonomy" id="2480626"/>
    <lineage>
        <taxon>Bacteria</taxon>
        <taxon>Bacillati</taxon>
        <taxon>Actinomycetota</taxon>
        <taxon>Actinomycetes</taxon>
        <taxon>Streptosporangiales</taxon>
        <taxon>Treboniaceae</taxon>
        <taxon>Trebonia</taxon>
    </lineage>
</organism>
<protein>
    <submittedName>
        <fullName evidence="2">Class I SAM-dependent methyltransferase</fullName>
    </submittedName>
</protein>
<keyword evidence="2" id="KW-0489">Methyltransferase</keyword>
<dbReference type="PANTHER" id="PTHR42912:SF93">
    <property type="entry name" value="N6-ADENOSINE-METHYLTRANSFERASE TMT1A"/>
    <property type="match status" value="1"/>
</dbReference>
<proteinExistence type="predicted"/>
<reference evidence="2 3" key="1">
    <citation type="submission" date="2018-11" db="EMBL/GenBank/DDBJ databases">
        <title>Trebonia kvetii gen.nov., sp.nov., a novel acidophilic actinobacterium, and proposal of the new actinobacterial family Treboniaceae fam. nov.</title>
        <authorList>
            <person name="Rapoport D."/>
            <person name="Sagova-Mareckova M."/>
            <person name="Sedlacek I."/>
            <person name="Provaznik J."/>
            <person name="Kralova S."/>
            <person name="Pavlinic D."/>
            <person name="Benes V."/>
            <person name="Kopecky J."/>
        </authorList>
    </citation>
    <scope>NUCLEOTIDE SEQUENCE [LARGE SCALE GENOMIC DNA]</scope>
    <source>
        <strain evidence="2 3">15Tr583</strain>
    </source>
</reference>
<dbReference type="InterPro" id="IPR029063">
    <property type="entry name" value="SAM-dependent_MTases_sf"/>
</dbReference>
<accession>A0A6P2BU74</accession>